<feature type="repeat" description="ANK" evidence="1">
    <location>
        <begin position="1941"/>
        <end position="1973"/>
    </location>
</feature>
<name>A0A8T1USA8_9STRA</name>
<sequence length="2249" mass="255038">MPHRKVYAATADDANLHEHELEVATEEPLILSETSGFQVSKRSTTKTRPRLSSKQLIRGCRRFYRRISRPAIKFYKKLPWTTRETLRVLVSLYVVLYLFLTIPFRIAFYYEPLETKLRHQWTKELSILTMLDIIADVIGLMEFVSFYQIWKDAFSQLSASCGVSLQACDDSVETSWAIRDRLSGATVARKYARTLYWASRTMVLLGYDDVTPVSDAETMYALAVTLIGALFGSSLLATFLFIFRFRNARYAAFATHVDNAREYMRSQNITRAVRRQVIAYFSYSWSTHHSLDSEEALHLMPKHLQTKVISTLKASRVKQVCFLMRESVEFINLLALALVRRVYSPADQITEPKFNAQMFFVIRDSCLLFPEKYEEKAVAKTFCELYVLAKAKFDEAVTHFHRGSEPEVRDRMTETLIKYSTQLQKTKKLLGLRGGHENGRRNSHSGTRMLAIVYVAFEVPFFSVFIAMTDDQDMFAEEPEFGMRYAFTLMAELFFAADLVLRSRYFAYLDQSVMLEVVQPDMIFAAYRARTTSKDYNEGDMADLSRADCLQYATHFQNCSWVTYDCYAHIGAMFPVQDPSSMYKSSFAYLRSVYWAIVTLTAVGYGDIVAYSTAESYFAAFWIFVGGIINFGVVGAMSSTISNVMATRHHHIEKLNTLNSILERMDISEKLSAEIRRFYHHQFVEHKRAYESQLLSHLPDQLCYQISSLLHSDAVKSVSLFDSASVEFLHEITGKFRHRSFQHGETICLEGDSYGVSEFLLRKTYTGTLTAASLVNASVMSREQFDVIQRKFASDLSDVKEEAQIVWLDQQKRMRRVVNNLERLKLQPHMMQTTTLFFQHDTMVTTNRKSGKAVVRDADATRTTFASTWNAIITCWNIYNAFFIIFRILASGSVTASLCRLPRLVRCVDLLVYLDDVIVQIQQHFASHNVSAYLSPAKLMIILHECEHVEQCWMAHDHLLHEYHHSVPILYAKTFYWAITTLLLVGSRESVPRDTAGTLWTGITCLGCTFIIGHIVGEISELILELGKETKQYKNRIASFESFAKEHDLPATLRERVGFFFRLQFEHTEGLDLHSTVHDLSANLRLKLMLEIYGRSISLLPISRFLTPSQINNLALRLQSELFIPGDNILVEGTYGSRLCTLRKGVAAAFWTSSVTSVAILMEGALFGEIAFFLSGQRRLATVKATTSIEALSEQLFQYLIYDRKIPANEAFLYFLKGLASYVTMGHLLACIWFIISELGFHHYGTSWLSTSGMLTFISDGSTEVEHTARMLSESATTFYLESVSLTRKYLRSLLFSMECISTLFYGDILSMNPLELVAEIAITLWSIYIYGALVGAQGELLNAQARREAAFEQGLGELQHYLVENEVPKKLKRQIKSYYARVWRRRKGEKEFAAVAHVSHTLHEDVVLATLRGFAARYVVCSEGEEVAMKGDVDRSMYFIAQGRVLVKLDSSESIRERDFPQYRERNKLAWTSPNTAAPDRAMLEALVINFQRGGRGSTETPTAVPAVNLDDVVANAERINADLPYSHIYKFIMELLAQLQRVDPLEARDLVLQGRAGARKQLKALLGLATSREEVSRKEPLMQKLQKVADEFPRKYLGYDTDAIIQERRRGLADSILSLFAVYTDLDVLLARCADEGVDLSALLVDLEQFLEIPRERKAMEVQLTRGDLGSVRRRLELGDDVNERRGFHNTPLIEAARYNVVDILELLIAHGADLELTNSNDLTALHAAIDEKRSATAIALARHGACANNIGLFGRTPLQCAVNRDMLEVTEILLAHGADPMAESDSAKIAMDYVRAGPNCQEFEKLLNAYTDVRAAIGAMNAEAITVCLREELTGNRAAQVSAIDAAIQLKHTEAVTIILQMSLASDTLVEMVEKHKAVERGLEQTDDLDWREELKNLGEDYGRGVLALLMDSGDVALLKQLVEDTTSKWIQDLRLSNGWTPLHLAASQTNFALVRTAFDFAVEIDRNSKVSWLLREHIKQRAFWERATLVLSATKVTVTRLRQLLGLMTSVYDLRVIFGLGFQSLSVDDMHTVLSEAFDEVIRAKLIVDNQAAAFFQLALRECRRENFIAEVEQMKWDLKATKVKRETSVWDREIKRSLLDAACTVRKAERNTALLHKQFSLLREKLKLSTIKQRTRQRYISLLSVALILCGGSAYNFGALFDMCDPAKLLAVLSADEVENFVAETTSTFVFKTGVEAVLDHSAIDPMDFARVLRRIAILEQAECVETKSSAWEPLDSSNVLDEP</sequence>
<feature type="transmembrane region" description="Helical" evidence="2">
    <location>
        <begin position="449"/>
        <end position="469"/>
    </location>
</feature>
<feature type="domain" description="Cyclic nucleotide-binding" evidence="3">
    <location>
        <begin position="1102"/>
        <end position="1190"/>
    </location>
</feature>
<protein>
    <recommendedName>
        <fullName evidence="3">Cyclic nucleotide-binding domain-containing protein</fullName>
    </recommendedName>
</protein>
<accession>A0A8T1USA8</accession>
<dbReference type="InterPro" id="IPR013099">
    <property type="entry name" value="K_chnl_dom"/>
</dbReference>
<feature type="transmembrane region" description="Helical" evidence="2">
    <location>
        <begin position="481"/>
        <end position="501"/>
    </location>
</feature>
<feature type="domain" description="Cyclic nucleotide-binding" evidence="3">
    <location>
        <begin position="1419"/>
        <end position="1448"/>
    </location>
</feature>
<dbReference type="Pfam" id="PF07885">
    <property type="entry name" value="Ion_trans_2"/>
    <property type="match status" value="1"/>
</dbReference>
<evidence type="ECO:0000256" key="2">
    <source>
        <dbReference type="SAM" id="Phobius"/>
    </source>
</evidence>
<reference evidence="4" key="1">
    <citation type="submission" date="2021-01" db="EMBL/GenBank/DDBJ databases">
        <title>Phytophthora aleatoria, a newly-described species from Pinus radiata is distinct from Phytophthora cactorum isolates based on comparative genomics.</title>
        <authorList>
            <person name="Mcdougal R."/>
            <person name="Panda P."/>
            <person name="Williams N."/>
            <person name="Studholme D.J."/>
        </authorList>
    </citation>
    <scope>NUCLEOTIDE SEQUENCE</scope>
    <source>
        <strain evidence="4">NZFS 3830</strain>
    </source>
</reference>
<keyword evidence="2" id="KW-0812">Transmembrane</keyword>
<dbReference type="GO" id="GO:0005221">
    <property type="term" value="F:intracellularly cyclic nucleotide-activated monoatomic cation channel activity"/>
    <property type="evidence" value="ECO:0007669"/>
    <property type="project" value="InterPro"/>
</dbReference>
<dbReference type="PROSITE" id="PS50297">
    <property type="entry name" value="ANK_REP_REGION"/>
    <property type="match status" value="3"/>
</dbReference>
<feature type="transmembrane region" description="Helical" evidence="2">
    <location>
        <begin position="219"/>
        <end position="243"/>
    </location>
</feature>
<evidence type="ECO:0000313" key="4">
    <source>
        <dbReference type="EMBL" id="KAG6969490.1"/>
    </source>
</evidence>
<evidence type="ECO:0000256" key="1">
    <source>
        <dbReference type="PROSITE-ProRule" id="PRU00023"/>
    </source>
</evidence>
<dbReference type="PANTHER" id="PTHR45638">
    <property type="entry name" value="CYCLIC NUCLEOTIDE-GATED CATION CHANNEL SUBUNIT A"/>
    <property type="match status" value="1"/>
</dbReference>
<feature type="transmembrane region" description="Helical" evidence="2">
    <location>
        <begin position="617"/>
        <end position="638"/>
    </location>
</feature>
<dbReference type="VEuPathDB" id="FungiDB:PC110_g9794"/>
<dbReference type="PANTHER" id="PTHR45638:SF11">
    <property type="entry name" value="CYCLIC NUCLEOTIDE-GATED CATION CHANNEL SUBUNIT A"/>
    <property type="match status" value="1"/>
</dbReference>
<dbReference type="Pfam" id="PF12796">
    <property type="entry name" value="Ank_2"/>
    <property type="match status" value="1"/>
</dbReference>
<dbReference type="InterPro" id="IPR000595">
    <property type="entry name" value="cNMP-bd_dom"/>
</dbReference>
<keyword evidence="1" id="KW-0040">ANK repeat</keyword>
<keyword evidence="2" id="KW-0472">Membrane</keyword>
<comment type="caution">
    <text evidence="4">The sequence shown here is derived from an EMBL/GenBank/DDBJ whole genome shotgun (WGS) entry which is preliminary data.</text>
</comment>
<feature type="repeat" description="ANK" evidence="1">
    <location>
        <begin position="1690"/>
        <end position="1722"/>
    </location>
</feature>
<dbReference type="EMBL" id="JAENGZ010000095">
    <property type="protein sequence ID" value="KAG6969490.1"/>
    <property type="molecule type" value="Genomic_DNA"/>
</dbReference>
<dbReference type="OrthoDB" id="2021138at2759"/>
<dbReference type="PROSITE" id="PS50088">
    <property type="entry name" value="ANK_REPEAT"/>
    <property type="match status" value="3"/>
</dbReference>
<proteinExistence type="predicted"/>
<dbReference type="GO" id="GO:0044877">
    <property type="term" value="F:protein-containing complex binding"/>
    <property type="evidence" value="ECO:0007669"/>
    <property type="project" value="TreeGrafter"/>
</dbReference>
<feature type="transmembrane region" description="Helical" evidence="2">
    <location>
        <begin position="88"/>
        <end position="108"/>
    </location>
</feature>
<dbReference type="Proteomes" id="UP000688947">
    <property type="component" value="Unassembled WGS sequence"/>
</dbReference>
<dbReference type="VEuPathDB" id="FungiDB:PC110_g12862"/>
<evidence type="ECO:0000259" key="3">
    <source>
        <dbReference type="PROSITE" id="PS50042"/>
    </source>
</evidence>
<gene>
    <name evidence="4" type="ORF">JG687_00003180</name>
</gene>
<dbReference type="PROSITE" id="PS50042">
    <property type="entry name" value="CNMP_BINDING_3"/>
    <property type="match status" value="2"/>
</dbReference>
<evidence type="ECO:0000313" key="5">
    <source>
        <dbReference type="Proteomes" id="UP000688947"/>
    </source>
</evidence>
<feature type="transmembrane region" description="Helical" evidence="2">
    <location>
        <begin position="592"/>
        <end position="611"/>
    </location>
</feature>
<dbReference type="CDD" id="cd00038">
    <property type="entry name" value="CAP_ED"/>
    <property type="match status" value="1"/>
</dbReference>
<keyword evidence="2" id="KW-1133">Transmembrane helix</keyword>
<dbReference type="VEuPathDB" id="FungiDB:PC110_g9791"/>
<feature type="repeat" description="ANK" evidence="1">
    <location>
        <begin position="1756"/>
        <end position="1788"/>
    </location>
</feature>
<dbReference type="Pfam" id="PF00027">
    <property type="entry name" value="cNMP_binding"/>
    <property type="match status" value="1"/>
</dbReference>
<organism evidence="4 5">
    <name type="scientific">Phytophthora cactorum</name>
    <dbReference type="NCBI Taxonomy" id="29920"/>
    <lineage>
        <taxon>Eukaryota</taxon>
        <taxon>Sar</taxon>
        <taxon>Stramenopiles</taxon>
        <taxon>Oomycota</taxon>
        <taxon>Peronosporomycetes</taxon>
        <taxon>Peronosporales</taxon>
        <taxon>Peronosporaceae</taxon>
        <taxon>Phytophthora</taxon>
    </lineage>
</organism>
<dbReference type="InterPro" id="IPR050866">
    <property type="entry name" value="CNG_cation_channel"/>
</dbReference>
<dbReference type="InterPro" id="IPR002110">
    <property type="entry name" value="Ankyrin_rpt"/>
</dbReference>
<dbReference type="SMART" id="SM00248">
    <property type="entry name" value="ANK"/>
    <property type="match status" value="5"/>
</dbReference>